<proteinExistence type="predicted"/>
<evidence type="ECO:0000256" key="1">
    <source>
        <dbReference type="SAM" id="Phobius"/>
    </source>
</evidence>
<accession>A0A556MW84</accession>
<gene>
    <name evidence="2" type="ORF">FO440_08410</name>
</gene>
<sequence length="170" mass="19716">MKFTTPNIVVTNPIPEETRIYYSKSKELVTIVLSILALVFGIYCLTLGIDYLAGALLCFVVGGAFLYFKLKNFTNESPQIILNEKGLQTVNNPFYYWEYITEAGVTKLEMGRSTYYHFTYKTKLDSNEISLRIDNLNISRKNLSLLIRFYIEKNKRPSFTYLDLKDLKDT</sequence>
<name>A0A556MW84_9SPHI</name>
<keyword evidence="1" id="KW-0812">Transmembrane</keyword>
<organism evidence="2 3">
    <name type="scientific">Mucilaginibacter corticis</name>
    <dbReference type="NCBI Taxonomy" id="2597670"/>
    <lineage>
        <taxon>Bacteria</taxon>
        <taxon>Pseudomonadati</taxon>
        <taxon>Bacteroidota</taxon>
        <taxon>Sphingobacteriia</taxon>
        <taxon>Sphingobacteriales</taxon>
        <taxon>Sphingobacteriaceae</taxon>
        <taxon>Mucilaginibacter</taxon>
    </lineage>
</organism>
<dbReference type="OrthoDB" id="7172951at2"/>
<dbReference type="RefSeq" id="WP_144247744.1">
    <property type="nucleotide sequence ID" value="NZ_VLPK01000001.1"/>
</dbReference>
<protein>
    <submittedName>
        <fullName evidence="2">Uncharacterized protein</fullName>
    </submittedName>
</protein>
<reference evidence="2 3" key="1">
    <citation type="submission" date="2019-07" db="EMBL/GenBank/DDBJ databases">
        <authorList>
            <person name="Huq M.A."/>
        </authorList>
    </citation>
    <scope>NUCLEOTIDE SEQUENCE [LARGE SCALE GENOMIC DNA]</scope>
    <source>
        <strain evidence="2 3">MAH-19</strain>
    </source>
</reference>
<evidence type="ECO:0000313" key="3">
    <source>
        <dbReference type="Proteomes" id="UP000318733"/>
    </source>
</evidence>
<evidence type="ECO:0000313" key="2">
    <source>
        <dbReference type="EMBL" id="TSJ44181.1"/>
    </source>
</evidence>
<keyword evidence="1" id="KW-1133">Transmembrane helix</keyword>
<keyword evidence="3" id="KW-1185">Reference proteome</keyword>
<dbReference type="EMBL" id="VLPK01000001">
    <property type="protein sequence ID" value="TSJ44181.1"/>
    <property type="molecule type" value="Genomic_DNA"/>
</dbReference>
<feature type="transmembrane region" description="Helical" evidence="1">
    <location>
        <begin position="28"/>
        <end position="45"/>
    </location>
</feature>
<keyword evidence="1" id="KW-0472">Membrane</keyword>
<dbReference type="Proteomes" id="UP000318733">
    <property type="component" value="Unassembled WGS sequence"/>
</dbReference>
<comment type="caution">
    <text evidence="2">The sequence shown here is derived from an EMBL/GenBank/DDBJ whole genome shotgun (WGS) entry which is preliminary data.</text>
</comment>
<feature type="transmembrane region" description="Helical" evidence="1">
    <location>
        <begin position="51"/>
        <end position="68"/>
    </location>
</feature>
<dbReference type="AlphaFoldDB" id="A0A556MW84"/>